<gene>
    <name evidence="5" type="ORF">HMPREF9470_04792</name>
</gene>
<dbReference type="RefSeq" id="WP_048930876.1">
    <property type="nucleotide sequence ID" value="NZ_KQ235883.1"/>
</dbReference>
<dbReference type="EMBL" id="ADLK01000037">
    <property type="protein sequence ID" value="KMW14486.1"/>
    <property type="molecule type" value="Genomic_DNA"/>
</dbReference>
<proteinExistence type="predicted"/>
<feature type="compositionally biased region" description="Acidic residues" evidence="1">
    <location>
        <begin position="227"/>
        <end position="266"/>
    </location>
</feature>
<evidence type="ECO:0000313" key="5">
    <source>
        <dbReference type="EMBL" id="KMW14486.1"/>
    </source>
</evidence>
<dbReference type="Pfam" id="PF03413">
    <property type="entry name" value="PepSY"/>
    <property type="match status" value="1"/>
</dbReference>
<dbReference type="OrthoDB" id="1984700at2"/>
<evidence type="ECO:0000256" key="2">
    <source>
        <dbReference type="SAM" id="SignalP"/>
    </source>
</evidence>
<feature type="signal peptide" evidence="2">
    <location>
        <begin position="1"/>
        <end position="25"/>
    </location>
</feature>
<feature type="domain" description="Anti-sigma factor RsgI-like middle" evidence="4">
    <location>
        <begin position="54"/>
        <end position="158"/>
    </location>
</feature>
<feature type="chain" id="PRO_5039199244" evidence="2">
    <location>
        <begin position="26"/>
        <end position="275"/>
    </location>
</feature>
<dbReference type="GeneID" id="93164265"/>
<accession>A0A0J9BQQ5</accession>
<organism evidence="5 6">
    <name type="scientific">[Clostridium] citroniae WAL-19142</name>
    <dbReference type="NCBI Taxonomy" id="742734"/>
    <lineage>
        <taxon>Bacteria</taxon>
        <taxon>Bacillati</taxon>
        <taxon>Bacillota</taxon>
        <taxon>Clostridia</taxon>
        <taxon>Lachnospirales</taxon>
        <taxon>Lachnospiraceae</taxon>
        <taxon>Enterocloster</taxon>
    </lineage>
</organism>
<dbReference type="InterPro" id="IPR055431">
    <property type="entry name" value="RsgI_M"/>
</dbReference>
<feature type="domain" description="PepSY" evidence="3">
    <location>
        <begin position="169"/>
        <end position="226"/>
    </location>
</feature>
<dbReference type="AlphaFoldDB" id="A0A0J9BQQ5"/>
<dbReference type="Pfam" id="PF23750">
    <property type="entry name" value="RsgI_M"/>
    <property type="match status" value="1"/>
</dbReference>
<protein>
    <submittedName>
        <fullName evidence="5">Uncharacterized protein</fullName>
    </submittedName>
</protein>
<evidence type="ECO:0000313" key="6">
    <source>
        <dbReference type="Proteomes" id="UP000037392"/>
    </source>
</evidence>
<dbReference type="InterPro" id="IPR025711">
    <property type="entry name" value="PepSY"/>
</dbReference>
<dbReference type="Proteomes" id="UP000037392">
    <property type="component" value="Unassembled WGS sequence"/>
</dbReference>
<name>A0A0J9BQQ5_9FIRM</name>
<keyword evidence="2" id="KW-0732">Signal</keyword>
<evidence type="ECO:0000259" key="4">
    <source>
        <dbReference type="Pfam" id="PF23750"/>
    </source>
</evidence>
<feature type="region of interest" description="Disordered" evidence="1">
    <location>
        <begin position="225"/>
        <end position="275"/>
    </location>
</feature>
<comment type="caution">
    <text evidence="5">The sequence shown here is derived from an EMBL/GenBank/DDBJ whole genome shotgun (WGS) entry which is preliminary data.</text>
</comment>
<evidence type="ECO:0000256" key="1">
    <source>
        <dbReference type="SAM" id="MobiDB-lite"/>
    </source>
</evidence>
<dbReference type="Gene3D" id="3.10.450.40">
    <property type="match status" value="1"/>
</dbReference>
<reference evidence="5 6" key="1">
    <citation type="submission" date="2011-04" db="EMBL/GenBank/DDBJ databases">
        <title>The Genome Sequence of Clostridium citroniae WAL-19142.</title>
        <authorList>
            <consortium name="The Broad Institute Genome Sequencing Platform"/>
            <person name="Earl A."/>
            <person name="Ward D."/>
            <person name="Feldgarden M."/>
            <person name="Gevers D."/>
            <person name="Warren Y.A."/>
            <person name="Tyrrell K.L."/>
            <person name="Citron D.M."/>
            <person name="Goldstein E.J."/>
            <person name="Daigneault M."/>
            <person name="Allen-Vercoe E."/>
            <person name="Young S.K."/>
            <person name="Zeng Q."/>
            <person name="Gargeya S."/>
            <person name="Fitzgerald M."/>
            <person name="Haas B."/>
            <person name="Abouelleil A."/>
            <person name="Alvarado L."/>
            <person name="Arachchi H.M."/>
            <person name="Berlin A."/>
            <person name="Brown A."/>
            <person name="Chapman S.B."/>
            <person name="Chen Z."/>
            <person name="Dunbar C."/>
            <person name="Freedman E."/>
            <person name="Gearin G."/>
            <person name="Gellesch M."/>
            <person name="Goldberg J."/>
            <person name="Griggs A."/>
            <person name="Gujja S."/>
            <person name="Heilman E.R."/>
            <person name="Heiman D."/>
            <person name="Howarth C."/>
            <person name="Larson L."/>
            <person name="Lui A."/>
            <person name="MacDonald P.J."/>
            <person name="Mehta T."/>
            <person name="Montmayeur A."/>
            <person name="Murphy C."/>
            <person name="Neiman D."/>
            <person name="Pearson M."/>
            <person name="Priest M."/>
            <person name="Roberts A."/>
            <person name="Saif S."/>
            <person name="Shea T."/>
            <person name="Shenoy N."/>
            <person name="Sisk P."/>
            <person name="Stolte C."/>
            <person name="Sykes S."/>
            <person name="White J."/>
            <person name="Yandava C."/>
            <person name="Wortman J."/>
            <person name="Nusbaum C."/>
            <person name="Birren B."/>
        </authorList>
    </citation>
    <scope>NUCLEOTIDE SEQUENCE [LARGE SCALE GENOMIC DNA]</scope>
    <source>
        <strain evidence="5 6">WAL-19142</strain>
    </source>
</reference>
<sequence>MLEVRLKKAAVFMCAAILAAGTVGAGNVAMGATWHKAQTNRKEVKGRILVSAGPDISIAYDRDGDVLEIKGIDRAGKDFLDGQDGYLGEDCKDAVKRLVRRLDEKGWFDRETASSKNSLVIKAEKGSRYPNDNFMKEIEKGVRDVVESRDIDVYVKVVGLHALNDKGYIDRETAEKMVLEQLGLTAGDLKIKEYELDDGVYEIEVVINGVAYEVDLNAVTGEIVDMDRDDDNDGRYDDEDDDDHDDEDDDRYDDDHDDEDDDDHDDDDHNDRDDD</sequence>
<dbReference type="PATRIC" id="fig|742734.4.peg.5134"/>
<evidence type="ECO:0000259" key="3">
    <source>
        <dbReference type="Pfam" id="PF03413"/>
    </source>
</evidence>